<comment type="subcellular location">
    <subcellularLocation>
        <location evidence="1">Cell outer membrane</location>
    </subcellularLocation>
</comment>
<organism evidence="9 10">
    <name type="scientific">Reichenbachiella ulvae</name>
    <dbReference type="NCBI Taxonomy" id="2980104"/>
    <lineage>
        <taxon>Bacteria</taxon>
        <taxon>Pseudomonadati</taxon>
        <taxon>Bacteroidota</taxon>
        <taxon>Cytophagia</taxon>
        <taxon>Cytophagales</taxon>
        <taxon>Reichenbachiellaceae</taxon>
        <taxon>Reichenbachiella</taxon>
    </lineage>
</organism>
<evidence type="ECO:0000256" key="3">
    <source>
        <dbReference type="ARBA" id="ARBA00022729"/>
    </source>
</evidence>
<dbReference type="InterPro" id="IPR011990">
    <property type="entry name" value="TPR-like_helical_dom_sf"/>
</dbReference>
<dbReference type="Proteomes" id="UP001300692">
    <property type="component" value="Unassembled WGS sequence"/>
</dbReference>
<evidence type="ECO:0000256" key="5">
    <source>
        <dbReference type="ARBA" id="ARBA00023237"/>
    </source>
</evidence>
<evidence type="ECO:0000313" key="9">
    <source>
        <dbReference type="EMBL" id="MCV9385079.1"/>
    </source>
</evidence>
<evidence type="ECO:0000256" key="1">
    <source>
        <dbReference type="ARBA" id="ARBA00004442"/>
    </source>
</evidence>
<dbReference type="Gene3D" id="1.25.40.390">
    <property type="match status" value="1"/>
</dbReference>
<dbReference type="PROSITE" id="PS51257">
    <property type="entry name" value="PROKAR_LIPOPROTEIN"/>
    <property type="match status" value="1"/>
</dbReference>
<protein>
    <submittedName>
        <fullName evidence="9">RagB/SusD family nutrient uptake outer membrane protein</fullName>
    </submittedName>
</protein>
<feature type="signal peptide" evidence="6">
    <location>
        <begin position="1"/>
        <end position="21"/>
    </location>
</feature>
<keyword evidence="10" id="KW-1185">Reference proteome</keyword>
<evidence type="ECO:0000313" key="10">
    <source>
        <dbReference type="Proteomes" id="UP001300692"/>
    </source>
</evidence>
<reference evidence="9 10" key="1">
    <citation type="submission" date="2022-10" db="EMBL/GenBank/DDBJ databases">
        <title>Comparative genomics and taxonomic characterization of three novel marine species of genus Reichenbachiella exhibiting antioxidant and polysaccharide degradation activities.</title>
        <authorList>
            <person name="Muhammad N."/>
            <person name="Lee Y.-J."/>
            <person name="Ko J."/>
            <person name="Kim S.-G."/>
        </authorList>
    </citation>
    <scope>NUCLEOTIDE SEQUENCE [LARGE SCALE GENOMIC DNA]</scope>
    <source>
        <strain evidence="9 10">ABR2-5</strain>
    </source>
</reference>
<proteinExistence type="inferred from homology"/>
<keyword evidence="5" id="KW-0998">Cell outer membrane</keyword>
<sequence>MKSLKYILVVLVLFSAFSCQEDYLELSNPNQPDAAKFWKTEDDFEKGVNAIYQNLYYDGSWLRFASIALDVRGDDVRGDSPWPVIGLAGTFTHPGDELMQQWIWIVFYGGVHRSNLVISKIDDIEWEDTARREELLGQAYFMRAFYNHHLVNFFNNVIIYEEALLSPEDSYRTTTDPAEARQSVIDDFAMAASLLPESYDDPADLGRATKGAAYGYLGKCLLFDQRYTEAADAFEEVMAMGYSLMPNFLDNFTEAYENNAESIFEIQFDRSVGGTELGWVSEPATTWSKTTARAITYAPVGFGWSDVVPTQWAFDQFFVEPTTTGGVDARLDATMFYEYPGATVYGNDFASYYGPGSGLIFPKKYQNYLTIADEFDWRSGINERLLRYADILLMYAECQIELGDNTAAASYIQMIRDRAGLPDREAEMAAMSKAEIFDELAHQRLLEFVFEGHRFDDIRRWGWLQDPTKLAELQSHDSEFNAYVPGREFYFIPRAEIDANPNVEQNPGWNN</sequence>
<dbReference type="SUPFAM" id="SSF48452">
    <property type="entry name" value="TPR-like"/>
    <property type="match status" value="1"/>
</dbReference>
<keyword evidence="3 6" id="KW-0732">Signal</keyword>
<gene>
    <name evidence="9" type="ORF">N7U62_00310</name>
</gene>
<dbReference type="RefSeq" id="WP_264135875.1">
    <property type="nucleotide sequence ID" value="NZ_JAOYOD010000001.1"/>
</dbReference>
<accession>A0ABT3CNA9</accession>
<feature type="domain" description="RagB/SusD" evidence="7">
    <location>
        <begin position="261"/>
        <end position="509"/>
    </location>
</feature>
<dbReference type="EMBL" id="JAOYOD010000001">
    <property type="protein sequence ID" value="MCV9385079.1"/>
    <property type="molecule type" value="Genomic_DNA"/>
</dbReference>
<comment type="similarity">
    <text evidence="2">Belongs to the SusD family.</text>
</comment>
<keyword evidence="4" id="KW-0472">Membrane</keyword>
<dbReference type="InterPro" id="IPR012944">
    <property type="entry name" value="SusD_RagB_dom"/>
</dbReference>
<name>A0ABT3CNA9_9BACT</name>
<evidence type="ECO:0000259" key="8">
    <source>
        <dbReference type="Pfam" id="PF14322"/>
    </source>
</evidence>
<evidence type="ECO:0000256" key="4">
    <source>
        <dbReference type="ARBA" id="ARBA00023136"/>
    </source>
</evidence>
<feature type="chain" id="PRO_5045839521" evidence="6">
    <location>
        <begin position="22"/>
        <end position="511"/>
    </location>
</feature>
<dbReference type="CDD" id="cd08977">
    <property type="entry name" value="SusD"/>
    <property type="match status" value="1"/>
</dbReference>
<dbReference type="Pfam" id="PF07980">
    <property type="entry name" value="SusD_RagB"/>
    <property type="match status" value="1"/>
</dbReference>
<feature type="domain" description="SusD-like N-terminal" evidence="8">
    <location>
        <begin position="98"/>
        <end position="220"/>
    </location>
</feature>
<evidence type="ECO:0000256" key="2">
    <source>
        <dbReference type="ARBA" id="ARBA00006275"/>
    </source>
</evidence>
<evidence type="ECO:0000256" key="6">
    <source>
        <dbReference type="SAM" id="SignalP"/>
    </source>
</evidence>
<comment type="caution">
    <text evidence="9">The sequence shown here is derived from an EMBL/GenBank/DDBJ whole genome shotgun (WGS) entry which is preliminary data.</text>
</comment>
<dbReference type="Pfam" id="PF14322">
    <property type="entry name" value="SusD-like_3"/>
    <property type="match status" value="1"/>
</dbReference>
<dbReference type="InterPro" id="IPR033985">
    <property type="entry name" value="SusD-like_N"/>
</dbReference>
<evidence type="ECO:0000259" key="7">
    <source>
        <dbReference type="Pfam" id="PF07980"/>
    </source>
</evidence>